<reference evidence="3 4" key="1">
    <citation type="journal article" date="2019" name="Int. J. Syst. Evol. Microbiol.">
        <title>The Global Catalogue of Microorganisms (GCM) 10K type strain sequencing project: providing services to taxonomists for standard genome sequencing and annotation.</title>
        <authorList>
            <consortium name="The Broad Institute Genomics Platform"/>
            <consortium name="The Broad Institute Genome Sequencing Center for Infectious Disease"/>
            <person name="Wu L."/>
            <person name="Ma J."/>
        </authorList>
    </citation>
    <scope>NUCLEOTIDE SEQUENCE [LARGE SCALE GENOMIC DNA]</scope>
    <source>
        <strain evidence="3 4">XZYJT29</strain>
    </source>
</reference>
<feature type="region of interest" description="Disordered" evidence="1">
    <location>
        <begin position="82"/>
        <end position="105"/>
    </location>
</feature>
<keyword evidence="4" id="KW-1185">Reference proteome</keyword>
<keyword evidence="2" id="KW-0812">Transmembrane</keyword>
<gene>
    <name evidence="3" type="ORF">ACFQMA_20270</name>
</gene>
<comment type="caution">
    <text evidence="3">The sequence shown here is derived from an EMBL/GenBank/DDBJ whole genome shotgun (WGS) entry which is preliminary data.</text>
</comment>
<organism evidence="3 4">
    <name type="scientific">Halosimplex aquaticum</name>
    <dbReference type="NCBI Taxonomy" id="3026162"/>
    <lineage>
        <taxon>Archaea</taxon>
        <taxon>Methanobacteriati</taxon>
        <taxon>Methanobacteriota</taxon>
        <taxon>Stenosarchaea group</taxon>
        <taxon>Halobacteria</taxon>
        <taxon>Halobacteriales</taxon>
        <taxon>Haloarculaceae</taxon>
        <taxon>Halosimplex</taxon>
    </lineage>
</organism>
<proteinExistence type="predicted"/>
<evidence type="ECO:0000313" key="4">
    <source>
        <dbReference type="Proteomes" id="UP001596432"/>
    </source>
</evidence>
<protein>
    <submittedName>
        <fullName evidence="3">Uncharacterized protein</fullName>
    </submittedName>
</protein>
<dbReference type="Proteomes" id="UP001596432">
    <property type="component" value="Unassembled WGS sequence"/>
</dbReference>
<dbReference type="EMBL" id="JBHTAS010000001">
    <property type="protein sequence ID" value="MFC7142159.1"/>
    <property type="molecule type" value="Genomic_DNA"/>
</dbReference>
<keyword evidence="2" id="KW-0472">Membrane</keyword>
<accession>A0ABD5Y8Z4</accession>
<evidence type="ECO:0000313" key="3">
    <source>
        <dbReference type="EMBL" id="MFC7142159.1"/>
    </source>
</evidence>
<dbReference type="RefSeq" id="WP_382261819.1">
    <property type="nucleotide sequence ID" value="NZ_JBHTAS010000001.1"/>
</dbReference>
<evidence type="ECO:0000256" key="2">
    <source>
        <dbReference type="SAM" id="Phobius"/>
    </source>
</evidence>
<sequence>MINGIDKGQCKIKIVGILTLISLGALVVTGIAFGGMLGVEDDQTPNKTVTATNSTPSAIVHVSTPTLIPTVTNIQTSTSTATLTPTVTPTQTQKQTPTATATPSPYADKRFSEFVSTVYGETEVDATIPVRIRGWTVLAEKELVMVMNLTGPSEDDIRRAKEVNTLISSGYAQAVAHYDNGKLDGDIPNRLRIAEVNNTGSPPKTLYVNTSLVREYYTGQLKATEFTEQYWSTETNMSDGHIEYIQNIDRVGGNTTLYNGNSE</sequence>
<evidence type="ECO:0000256" key="1">
    <source>
        <dbReference type="SAM" id="MobiDB-lite"/>
    </source>
</evidence>
<name>A0ABD5Y8Z4_9EURY</name>
<keyword evidence="2" id="KW-1133">Transmembrane helix</keyword>
<dbReference type="AlphaFoldDB" id="A0ABD5Y8Z4"/>
<feature type="transmembrane region" description="Helical" evidence="2">
    <location>
        <begin position="12"/>
        <end position="37"/>
    </location>
</feature>